<dbReference type="RefSeq" id="WP_187503713.1">
    <property type="nucleotide sequence ID" value="NZ_CP162536.1"/>
</dbReference>
<dbReference type="Pfam" id="PF20043">
    <property type="entry name" value="DUF6445"/>
    <property type="match status" value="1"/>
</dbReference>
<dbReference type="EMBL" id="JACONT010000018">
    <property type="protein sequence ID" value="MBC3941998.1"/>
    <property type="molecule type" value="Genomic_DNA"/>
</dbReference>
<organism evidence="1 2">
    <name type="scientific">Sphingomonas albertensis</name>
    <dbReference type="NCBI Taxonomy" id="2762591"/>
    <lineage>
        <taxon>Bacteria</taxon>
        <taxon>Pseudomonadati</taxon>
        <taxon>Pseudomonadota</taxon>
        <taxon>Alphaproteobacteria</taxon>
        <taxon>Sphingomonadales</taxon>
        <taxon>Sphingomonadaceae</taxon>
        <taxon>Sphingomonas</taxon>
    </lineage>
</organism>
<comment type="caution">
    <text evidence="1">The sequence shown here is derived from an EMBL/GenBank/DDBJ whole genome shotgun (WGS) entry which is preliminary data.</text>
</comment>
<name>A0ABR7ANG1_9SPHN</name>
<proteinExistence type="predicted"/>
<dbReference type="InterPro" id="IPR045617">
    <property type="entry name" value="DUF6445"/>
</dbReference>
<accession>A0ABR7ANG1</accession>
<reference evidence="1 2" key="1">
    <citation type="submission" date="2020-08" db="EMBL/GenBank/DDBJ databases">
        <title>Putative novel bacterial strains isolated from necrotic wheat leaf tissues caused by Xanthomonas translucens.</title>
        <authorList>
            <person name="Tambong J.T."/>
        </authorList>
    </citation>
    <scope>NUCLEOTIDE SEQUENCE [LARGE SCALE GENOMIC DNA]</scope>
    <source>
        <strain evidence="2">DOAB 1063</strain>
    </source>
</reference>
<evidence type="ECO:0000313" key="1">
    <source>
        <dbReference type="EMBL" id="MBC3941998.1"/>
    </source>
</evidence>
<evidence type="ECO:0000313" key="2">
    <source>
        <dbReference type="Proteomes" id="UP000597613"/>
    </source>
</evidence>
<gene>
    <name evidence="1" type="ORF">H8S47_09945</name>
</gene>
<protein>
    <submittedName>
        <fullName evidence="1">Uncharacterized protein</fullName>
    </submittedName>
</protein>
<keyword evidence="2" id="KW-1185">Reference proteome</keyword>
<dbReference type="Proteomes" id="UP000597613">
    <property type="component" value="Unassembled WGS sequence"/>
</dbReference>
<sequence>MTSFALARSKLTARAVGVEGEILLESDAAFQQPRGLIDLAASSPFLPAYSVTGGYPGLRASLPRDYIRTIVEVLAGPISEAFSLGRIRPLKAEGAFSIVTLPDDALSAVQRAPHVDSTNSYQFAILHYLCGEAFGGTTFFRHRATGFETLSEDRLPRYKASRASEGAASGYVDTGAPWFEQTARVSAGFNRLVAYRSCVLHSGYVPASSVLSPDPRMGRLTANVFVTFAADD</sequence>